<organism evidence="2 3">
    <name type="scientific">Cephalotrichum gorgonifer</name>
    <dbReference type="NCBI Taxonomy" id="2041049"/>
    <lineage>
        <taxon>Eukaryota</taxon>
        <taxon>Fungi</taxon>
        <taxon>Dikarya</taxon>
        <taxon>Ascomycota</taxon>
        <taxon>Pezizomycotina</taxon>
        <taxon>Sordariomycetes</taxon>
        <taxon>Hypocreomycetidae</taxon>
        <taxon>Microascales</taxon>
        <taxon>Microascaceae</taxon>
        <taxon>Cephalotrichum</taxon>
    </lineage>
</organism>
<evidence type="ECO:0000256" key="1">
    <source>
        <dbReference type="SAM" id="MobiDB-lite"/>
    </source>
</evidence>
<comment type="caution">
    <text evidence="2">The sequence shown here is derived from an EMBL/GenBank/DDBJ whole genome shotgun (WGS) entry which is preliminary data.</text>
</comment>
<sequence length="180" mass="20353">MSITEKWRAIYRTLFPDVQEVSIPGPFFDISETAKSVWDQLDPQEYEMHLKQNLRRRIIAKLNEEFQILAEHTKQRLVEIVQTESIEVFREYVQSKGMHSSSLGVDDVPDRHSDDAPPSEARPPDILGDFLLPGVLGGPSEAFTLEWTPRSPKGQGDSAYESVLLDWGNTEETGGGVREP</sequence>
<evidence type="ECO:0000313" key="3">
    <source>
        <dbReference type="Proteomes" id="UP001187682"/>
    </source>
</evidence>
<dbReference type="AlphaFoldDB" id="A0AAE8SZ29"/>
<proteinExistence type="predicted"/>
<feature type="region of interest" description="Disordered" evidence="1">
    <location>
        <begin position="99"/>
        <end position="127"/>
    </location>
</feature>
<dbReference type="EMBL" id="ONZQ02000016">
    <property type="protein sequence ID" value="SPO06511.1"/>
    <property type="molecule type" value="Genomic_DNA"/>
</dbReference>
<accession>A0AAE8SZ29</accession>
<keyword evidence="3" id="KW-1185">Reference proteome</keyword>
<dbReference type="Proteomes" id="UP001187682">
    <property type="component" value="Unassembled WGS sequence"/>
</dbReference>
<evidence type="ECO:0000313" key="2">
    <source>
        <dbReference type="EMBL" id="SPO06511.1"/>
    </source>
</evidence>
<reference evidence="2" key="1">
    <citation type="submission" date="2018-03" db="EMBL/GenBank/DDBJ databases">
        <authorList>
            <person name="Guldener U."/>
        </authorList>
    </citation>
    <scope>NUCLEOTIDE SEQUENCE</scope>
</reference>
<name>A0AAE8SZ29_9PEZI</name>
<protein>
    <submittedName>
        <fullName evidence="2">Uncharacterized protein</fullName>
    </submittedName>
</protein>
<feature type="region of interest" description="Disordered" evidence="1">
    <location>
        <begin position="146"/>
        <end position="180"/>
    </location>
</feature>
<gene>
    <name evidence="2" type="ORF">DNG_09201</name>
</gene>